<reference evidence="1" key="1">
    <citation type="submission" date="2016-08" db="EMBL/GenBank/DDBJ databases">
        <title>Complete genome of Cloacibacillus porcorum.</title>
        <authorList>
            <person name="Looft T."/>
            <person name="Bayles D.O."/>
            <person name="Alt D.P."/>
        </authorList>
    </citation>
    <scope>NUCLEOTIDE SEQUENCE [LARGE SCALE GENOMIC DNA]</scope>
    <source>
        <strain evidence="1">CL-84</strain>
    </source>
</reference>
<dbReference type="RefSeq" id="WP_066745741.1">
    <property type="nucleotide sequence ID" value="NZ_CP016757.1"/>
</dbReference>
<gene>
    <name evidence="1" type="ORF">BED41_10425</name>
</gene>
<dbReference type="EMBL" id="CP016757">
    <property type="protein sequence ID" value="ANZ45444.1"/>
    <property type="molecule type" value="Genomic_DNA"/>
</dbReference>
<sequence>MFKIKLSPQQITEYRKISKQGNKLIVNDVEYDFSALMDGGELPVKAIDGEIFVTDDIRRVGDDIHLTLKIPHAYAGYTSTYRRFPPTLEVEADGEIILPLDLGDTLFKAIGMSSGDWLRHVAAVKAKYGRQGVDCGLDVDGGTELYKILCALRKMDYGADNDELYAIIDGLFADFGWTMPPEETAPEAVQNQEGQMITIRNIDRGTSR</sequence>
<proteinExistence type="predicted"/>
<keyword evidence="2" id="KW-1185">Reference proteome</keyword>
<dbReference type="GeneID" id="83058264"/>
<evidence type="ECO:0000313" key="2">
    <source>
        <dbReference type="Proteomes" id="UP000093044"/>
    </source>
</evidence>
<dbReference type="AlphaFoldDB" id="A0A1B2I658"/>
<evidence type="ECO:0000313" key="1">
    <source>
        <dbReference type="EMBL" id="ANZ45444.1"/>
    </source>
</evidence>
<dbReference type="OrthoDB" id="8373799at2"/>
<protein>
    <submittedName>
        <fullName evidence="1">Uncharacterized protein</fullName>
    </submittedName>
</protein>
<organism evidence="1 2">
    <name type="scientific">Cloacibacillus porcorum</name>
    <dbReference type="NCBI Taxonomy" id="1197717"/>
    <lineage>
        <taxon>Bacteria</taxon>
        <taxon>Thermotogati</taxon>
        <taxon>Synergistota</taxon>
        <taxon>Synergistia</taxon>
        <taxon>Synergistales</taxon>
        <taxon>Synergistaceae</taxon>
        <taxon>Cloacibacillus</taxon>
    </lineage>
</organism>
<dbReference type="KEGG" id="cpor:BED41_10425"/>
<dbReference type="Proteomes" id="UP000093044">
    <property type="component" value="Chromosome"/>
</dbReference>
<name>A0A1B2I658_9BACT</name>
<accession>A0A1B2I658</accession>